<evidence type="ECO:0000313" key="10">
    <source>
        <dbReference type="EnsemblMetazoa" id="XP_014241284.1"/>
    </source>
</evidence>
<dbReference type="PANTHER" id="PTHR23040">
    <property type="match status" value="1"/>
</dbReference>
<evidence type="ECO:0000256" key="7">
    <source>
        <dbReference type="ARBA" id="ARBA00023273"/>
    </source>
</evidence>
<evidence type="ECO:0000256" key="1">
    <source>
        <dbReference type="ARBA" id="ARBA00004138"/>
    </source>
</evidence>
<dbReference type="OMA" id="VMPGCKP"/>
<dbReference type="KEGG" id="clec:106662003"/>
<dbReference type="OrthoDB" id="10268002at2759"/>
<protein>
    <submittedName>
        <fullName evidence="10">Uncharacterized protein</fullName>
    </submittedName>
</protein>
<evidence type="ECO:0000256" key="8">
    <source>
        <dbReference type="SAM" id="Coils"/>
    </source>
</evidence>
<evidence type="ECO:0000313" key="11">
    <source>
        <dbReference type="Proteomes" id="UP000494040"/>
    </source>
</evidence>
<feature type="region of interest" description="Disordered" evidence="9">
    <location>
        <begin position="1"/>
        <end position="28"/>
    </location>
</feature>
<evidence type="ECO:0000256" key="6">
    <source>
        <dbReference type="ARBA" id="ARBA00023212"/>
    </source>
</evidence>
<dbReference type="SUPFAM" id="SSF48452">
    <property type="entry name" value="TPR-like"/>
    <property type="match status" value="1"/>
</dbReference>
<dbReference type="InterPro" id="IPR040111">
    <property type="entry name" value="ODAD4"/>
</dbReference>
<organism evidence="10 11">
    <name type="scientific">Cimex lectularius</name>
    <name type="common">Bed bug</name>
    <name type="synonym">Acanthia lectularia</name>
    <dbReference type="NCBI Taxonomy" id="79782"/>
    <lineage>
        <taxon>Eukaryota</taxon>
        <taxon>Metazoa</taxon>
        <taxon>Ecdysozoa</taxon>
        <taxon>Arthropoda</taxon>
        <taxon>Hexapoda</taxon>
        <taxon>Insecta</taxon>
        <taxon>Pterygota</taxon>
        <taxon>Neoptera</taxon>
        <taxon>Paraneoptera</taxon>
        <taxon>Hemiptera</taxon>
        <taxon>Heteroptera</taxon>
        <taxon>Panheteroptera</taxon>
        <taxon>Cimicomorpha</taxon>
        <taxon>Cimicidae</taxon>
        <taxon>Cimex</taxon>
    </lineage>
</organism>
<dbReference type="GO" id="GO:0005737">
    <property type="term" value="C:cytoplasm"/>
    <property type="evidence" value="ECO:0007669"/>
    <property type="project" value="TreeGrafter"/>
</dbReference>
<keyword evidence="3" id="KW-0963">Cytoplasm</keyword>
<sequence length="665" mass="77206">MWRKKKKPLIVEEKKKEEEPKKKRVPNFHPHDVCNAPQVYKYMAGHVVARELYEAGIRLYTIAEEVSRNTVDKAYDRIKRSQCHLALCDIPKAREDATKAMELCPEMLYLHFQNGNVLYNENLFENSLMTYEYGSKQRTFPDLFGNGVNIATGTLENCVGGNAGPMLSQECLGKIIVALKLQEMGIKEIKKKELNEIQKKRNEMIVAERKRHYSEKYLGMIAREKLHMIDMLMSSALFGSNTVHNKVMENMLINTVEKLEVLQDCLWRRKPLYVFAHKRGKPAPKHLKEIKQEAILKAHLMVRDIARQMNLVLVYYNNKDWGACYKLCEHIRAKLWRMPDIKGVNKDECVEQLIDVLGDMYFAMKAMHPDWPQKWNDKRILCILGITQNMFSAKEVAKYGFHYPVYNAHQRIKDYLEGIMLTNSQYQKMFFNFEISCLYSMIHNLPQMRSFARQAVFTARKEGNIIWYINCLFLLARTDFEEGNILEGIVSLTAIREACFKYGFPMQEKFAERGIVLLHVEMSKEKLVGGVRGSVNRAKNIIDLMPNADLRSRARTLIWQVNKKPPWKRMPLVKGVAVAVQDRKQGPFEGELAREEERRLKAKKLRKVKRAQEEALAAAESLAAQKGEGYNLLAGTIKGVDPAHFRLIVDAYRRRSTFNLDMFHQ</sequence>
<dbReference type="Proteomes" id="UP000494040">
    <property type="component" value="Unassembled WGS sequence"/>
</dbReference>
<accession>A0A8I6RDM2</accession>
<keyword evidence="5" id="KW-0802">TPR repeat</keyword>
<dbReference type="EnsemblMetazoa" id="XM_014385798.2">
    <property type="protein sequence ID" value="XP_014241284.1"/>
    <property type="gene ID" value="LOC106662003"/>
</dbReference>
<dbReference type="GeneID" id="106662003"/>
<dbReference type="PANTHER" id="PTHR23040:SF1">
    <property type="entry name" value="OUTER DYNEIN ARM-DOCKING COMPLEX SUBUNIT 4"/>
    <property type="match status" value="1"/>
</dbReference>
<dbReference type="GO" id="GO:0005856">
    <property type="term" value="C:cytoskeleton"/>
    <property type="evidence" value="ECO:0007669"/>
    <property type="project" value="UniProtKB-SubCell"/>
</dbReference>
<feature type="compositionally biased region" description="Basic and acidic residues" evidence="9">
    <location>
        <begin position="9"/>
        <end position="21"/>
    </location>
</feature>
<dbReference type="RefSeq" id="XP_014241284.1">
    <property type="nucleotide sequence ID" value="XM_014385798.2"/>
</dbReference>
<dbReference type="Gene3D" id="1.25.40.10">
    <property type="entry name" value="Tetratricopeptide repeat domain"/>
    <property type="match status" value="1"/>
</dbReference>
<keyword evidence="8" id="KW-0175">Coiled coil</keyword>
<keyword evidence="7" id="KW-0966">Cell projection</keyword>
<reference evidence="10" key="1">
    <citation type="submission" date="2022-01" db="UniProtKB">
        <authorList>
            <consortium name="EnsemblMetazoa"/>
        </authorList>
    </citation>
    <scope>IDENTIFICATION</scope>
</reference>
<evidence type="ECO:0000256" key="2">
    <source>
        <dbReference type="ARBA" id="ARBA00004245"/>
    </source>
</evidence>
<proteinExistence type="predicted"/>
<comment type="subcellular location">
    <subcellularLocation>
        <location evidence="1">Cell projection</location>
        <location evidence="1">Cilium</location>
    </subcellularLocation>
    <subcellularLocation>
        <location evidence="2">Cytoplasm</location>
        <location evidence="2">Cytoskeleton</location>
    </subcellularLocation>
</comment>
<dbReference type="AlphaFoldDB" id="A0A8I6RDM2"/>
<evidence type="ECO:0000256" key="9">
    <source>
        <dbReference type="SAM" id="MobiDB-lite"/>
    </source>
</evidence>
<name>A0A8I6RDM2_CIMLE</name>
<dbReference type="InterPro" id="IPR011990">
    <property type="entry name" value="TPR-like_helical_dom_sf"/>
</dbReference>
<feature type="coiled-coil region" evidence="8">
    <location>
        <begin position="594"/>
        <end position="622"/>
    </location>
</feature>
<dbReference type="GO" id="GO:0005929">
    <property type="term" value="C:cilium"/>
    <property type="evidence" value="ECO:0007669"/>
    <property type="project" value="UniProtKB-SubCell"/>
</dbReference>
<evidence type="ECO:0000256" key="4">
    <source>
        <dbReference type="ARBA" id="ARBA00022737"/>
    </source>
</evidence>
<keyword evidence="6" id="KW-0206">Cytoskeleton</keyword>
<keyword evidence="4" id="KW-0677">Repeat</keyword>
<evidence type="ECO:0000256" key="3">
    <source>
        <dbReference type="ARBA" id="ARBA00022490"/>
    </source>
</evidence>
<evidence type="ECO:0000256" key="5">
    <source>
        <dbReference type="ARBA" id="ARBA00022803"/>
    </source>
</evidence>
<keyword evidence="11" id="KW-1185">Reference proteome</keyword>